<dbReference type="GO" id="GO:0009089">
    <property type="term" value="P:lysine biosynthetic process via diaminopimelate"/>
    <property type="evidence" value="ECO:0007669"/>
    <property type="project" value="UniProtKB-ARBA"/>
</dbReference>
<dbReference type="InterPro" id="IPR011147">
    <property type="entry name" value="Bifunc_Aspkin/hSer_DH"/>
</dbReference>
<evidence type="ECO:0000256" key="6">
    <source>
        <dbReference type="ARBA" id="ARBA00022605"/>
    </source>
</evidence>
<evidence type="ECO:0000256" key="14">
    <source>
        <dbReference type="PIRSR" id="PIRSR036497-2"/>
    </source>
</evidence>
<evidence type="ECO:0000256" key="16">
    <source>
        <dbReference type="RuleBase" id="RU004171"/>
    </source>
</evidence>
<comment type="pathway">
    <text evidence="2 15">Amino-acid biosynthesis; L-threonine biosynthesis; L-threonine from L-aspartate: step 3/5.</text>
</comment>
<dbReference type="Pfam" id="PF00742">
    <property type="entry name" value="Homoserine_dh"/>
    <property type="match status" value="1"/>
</dbReference>
<evidence type="ECO:0000256" key="9">
    <source>
        <dbReference type="ARBA" id="ARBA00023002"/>
    </source>
</evidence>
<evidence type="ECO:0000313" key="20">
    <source>
        <dbReference type="Proteomes" id="UP000219193"/>
    </source>
</evidence>
<feature type="binding site" evidence="14">
    <location>
        <position position="93"/>
    </location>
    <ligand>
        <name>NADPH</name>
        <dbReference type="ChEBI" id="CHEBI:57783"/>
    </ligand>
</feature>
<evidence type="ECO:0000259" key="17">
    <source>
        <dbReference type="Pfam" id="PF00742"/>
    </source>
</evidence>
<protein>
    <recommendedName>
        <fullName evidence="5 15">Homoserine dehydrogenase</fullName>
        <ecNumber evidence="5 15">1.1.1.3</ecNumber>
    </recommendedName>
</protein>
<feature type="domain" description="Aspartate/homoserine dehydrogenase NAD-binding" evidence="18">
    <location>
        <begin position="10"/>
        <end position="144"/>
    </location>
</feature>
<accession>A0A285X237</accession>
<evidence type="ECO:0000256" key="3">
    <source>
        <dbReference type="ARBA" id="ARBA00005062"/>
    </source>
</evidence>
<evidence type="ECO:0000256" key="2">
    <source>
        <dbReference type="ARBA" id="ARBA00005056"/>
    </source>
</evidence>
<dbReference type="EMBL" id="OCMF01000001">
    <property type="protein sequence ID" value="SOC78794.1"/>
    <property type="molecule type" value="Genomic_DNA"/>
</dbReference>
<evidence type="ECO:0000256" key="15">
    <source>
        <dbReference type="RuleBase" id="RU000579"/>
    </source>
</evidence>
<evidence type="ECO:0000256" key="10">
    <source>
        <dbReference type="ARBA" id="ARBA00023167"/>
    </source>
</evidence>
<feature type="binding site" evidence="14">
    <location>
        <position position="206"/>
    </location>
    <ligand>
        <name>L-homoserine</name>
        <dbReference type="ChEBI" id="CHEBI:57476"/>
    </ligand>
</feature>
<keyword evidence="8 14" id="KW-0521">NADP</keyword>
<dbReference type="InterPro" id="IPR022697">
    <property type="entry name" value="HDH_short"/>
</dbReference>
<feature type="binding site" evidence="14">
    <location>
        <begin position="10"/>
        <end position="15"/>
    </location>
    <ligand>
        <name>NADP(+)</name>
        <dbReference type="ChEBI" id="CHEBI:58349"/>
    </ligand>
</feature>
<dbReference type="Proteomes" id="UP000219193">
    <property type="component" value="Unassembled WGS sequence"/>
</dbReference>
<keyword evidence="9 15" id="KW-0560">Oxidoreductase</keyword>
<comment type="similarity">
    <text evidence="4 16">Belongs to the homoserine dehydrogenase family.</text>
</comment>
<dbReference type="SUPFAM" id="SSF51735">
    <property type="entry name" value="NAD(P)-binding Rossmann-fold domains"/>
    <property type="match status" value="1"/>
</dbReference>
<evidence type="ECO:0000313" key="19">
    <source>
        <dbReference type="EMBL" id="SOC78794.1"/>
    </source>
</evidence>
<dbReference type="Gene3D" id="3.40.50.720">
    <property type="entry name" value="NAD(P)-binding Rossmann-like Domain"/>
    <property type="match status" value="1"/>
</dbReference>
<organism evidence="19 20">
    <name type="scientific">Salinimicrobium sediminis</name>
    <dbReference type="NCBI Taxonomy" id="1343891"/>
    <lineage>
        <taxon>Bacteria</taxon>
        <taxon>Pseudomonadati</taxon>
        <taxon>Bacteroidota</taxon>
        <taxon>Flavobacteriia</taxon>
        <taxon>Flavobacteriales</taxon>
        <taxon>Flavobacteriaceae</taxon>
        <taxon>Salinimicrobium</taxon>
    </lineage>
</organism>
<evidence type="ECO:0000256" key="4">
    <source>
        <dbReference type="ARBA" id="ARBA00006753"/>
    </source>
</evidence>
<evidence type="ECO:0000256" key="7">
    <source>
        <dbReference type="ARBA" id="ARBA00022697"/>
    </source>
</evidence>
<dbReference type="OrthoDB" id="9799110at2"/>
<dbReference type="FunFam" id="3.30.360.10:FF:000006">
    <property type="entry name" value="Bifunctional aspartokinase/homoserine dehydrogenase"/>
    <property type="match status" value="1"/>
</dbReference>
<evidence type="ECO:0000256" key="12">
    <source>
        <dbReference type="ARBA" id="ARBA00049031"/>
    </source>
</evidence>
<dbReference type="AlphaFoldDB" id="A0A285X237"/>
<dbReference type="PANTHER" id="PTHR43070:SF5">
    <property type="entry name" value="HOMOSERINE DEHYDROGENASE"/>
    <property type="match status" value="1"/>
</dbReference>
<evidence type="ECO:0000256" key="5">
    <source>
        <dbReference type="ARBA" id="ARBA00013213"/>
    </source>
</evidence>
<dbReference type="GO" id="GO:0004412">
    <property type="term" value="F:homoserine dehydrogenase activity"/>
    <property type="evidence" value="ECO:0007669"/>
    <property type="project" value="UniProtKB-EC"/>
</dbReference>
<dbReference type="GO" id="GO:0050661">
    <property type="term" value="F:NADP binding"/>
    <property type="evidence" value="ECO:0007669"/>
    <property type="project" value="InterPro"/>
</dbReference>
<dbReference type="PIRSF" id="PIRSF036497">
    <property type="entry name" value="HDH_short"/>
    <property type="match status" value="1"/>
</dbReference>
<dbReference type="RefSeq" id="WP_097054590.1">
    <property type="nucleotide sequence ID" value="NZ_OCMF01000001.1"/>
</dbReference>
<evidence type="ECO:0000256" key="11">
    <source>
        <dbReference type="ARBA" id="ARBA00048841"/>
    </source>
</evidence>
<dbReference type="GO" id="GO:0009086">
    <property type="term" value="P:methionine biosynthetic process"/>
    <property type="evidence" value="ECO:0007669"/>
    <property type="project" value="UniProtKB-KW"/>
</dbReference>
<dbReference type="InterPro" id="IPR001342">
    <property type="entry name" value="HDH_cat"/>
</dbReference>
<dbReference type="UniPathway" id="UPA00051">
    <property type="reaction ID" value="UER00465"/>
</dbReference>
<dbReference type="PANTHER" id="PTHR43070">
    <property type="match status" value="1"/>
</dbReference>
<keyword evidence="6 15" id="KW-0028">Amino-acid biosynthesis</keyword>
<proteinExistence type="inferred from homology"/>
<reference evidence="20" key="1">
    <citation type="submission" date="2017-09" db="EMBL/GenBank/DDBJ databases">
        <authorList>
            <person name="Varghese N."/>
            <person name="Submissions S."/>
        </authorList>
    </citation>
    <scope>NUCLEOTIDE SEQUENCE [LARGE SCALE GENOMIC DNA]</scope>
    <source>
        <strain evidence="20">CGMCC 1.12641</strain>
    </source>
</reference>
<feature type="binding site" evidence="14">
    <location>
        <position position="117"/>
    </location>
    <ligand>
        <name>NADPH</name>
        <dbReference type="ChEBI" id="CHEBI:57783"/>
    </ligand>
</feature>
<dbReference type="GO" id="GO:0009088">
    <property type="term" value="P:threonine biosynthetic process"/>
    <property type="evidence" value="ECO:0007669"/>
    <property type="project" value="UniProtKB-UniPathway"/>
</dbReference>
<dbReference type="GO" id="GO:0009090">
    <property type="term" value="P:homoserine biosynthetic process"/>
    <property type="evidence" value="ECO:0007669"/>
    <property type="project" value="UniProtKB-ARBA"/>
</dbReference>
<comment type="pathway">
    <text evidence="3 15">Amino-acid biosynthesis; L-methionine biosynthesis via de novo pathway; L-homoserine from L-aspartate: step 3/3.</text>
</comment>
<dbReference type="InterPro" id="IPR036291">
    <property type="entry name" value="NAD(P)-bd_dom_sf"/>
</dbReference>
<evidence type="ECO:0000259" key="18">
    <source>
        <dbReference type="Pfam" id="PF03447"/>
    </source>
</evidence>
<evidence type="ECO:0000256" key="13">
    <source>
        <dbReference type="PIRSR" id="PIRSR036497-1"/>
    </source>
</evidence>
<comment type="catalytic activity">
    <reaction evidence="12">
        <text>L-homoserine + NAD(+) = L-aspartate 4-semialdehyde + NADH + H(+)</text>
        <dbReference type="Rhea" id="RHEA:15757"/>
        <dbReference type="ChEBI" id="CHEBI:15378"/>
        <dbReference type="ChEBI" id="CHEBI:57476"/>
        <dbReference type="ChEBI" id="CHEBI:57540"/>
        <dbReference type="ChEBI" id="CHEBI:57945"/>
        <dbReference type="ChEBI" id="CHEBI:537519"/>
        <dbReference type="EC" id="1.1.1.3"/>
    </reaction>
    <physiologicalReaction direction="right-to-left" evidence="12">
        <dbReference type="Rhea" id="RHEA:15759"/>
    </physiologicalReaction>
</comment>
<dbReference type="Gene3D" id="3.30.360.10">
    <property type="entry name" value="Dihydrodipicolinate Reductase, domain 2"/>
    <property type="match status" value="1"/>
</dbReference>
<dbReference type="UniPathway" id="UPA00050">
    <property type="reaction ID" value="UER00063"/>
</dbReference>
<dbReference type="Pfam" id="PF03447">
    <property type="entry name" value="NAD_binding_3"/>
    <property type="match status" value="1"/>
</dbReference>
<keyword evidence="10 15" id="KW-0486">Methionine biosynthesis</keyword>
<evidence type="ECO:0000256" key="1">
    <source>
        <dbReference type="ARBA" id="ARBA00001920"/>
    </source>
</evidence>
<feature type="active site" description="Proton donor" evidence="13">
    <location>
        <position position="221"/>
    </location>
</feature>
<gene>
    <name evidence="19" type="ORF">SAMN06296241_0310</name>
</gene>
<evidence type="ECO:0000256" key="8">
    <source>
        <dbReference type="ARBA" id="ARBA00022857"/>
    </source>
</evidence>
<keyword evidence="20" id="KW-1185">Reference proteome</keyword>
<dbReference type="InterPro" id="IPR019811">
    <property type="entry name" value="HDH_CS"/>
</dbReference>
<name>A0A285X237_9FLAO</name>
<comment type="cofactor">
    <cofactor evidence="1">
        <name>a metal cation</name>
        <dbReference type="ChEBI" id="CHEBI:25213"/>
    </cofactor>
</comment>
<dbReference type="InterPro" id="IPR005106">
    <property type="entry name" value="Asp/hSer_DH_NAD-bd"/>
</dbReference>
<comment type="catalytic activity">
    <reaction evidence="11">
        <text>L-homoserine + NADP(+) = L-aspartate 4-semialdehyde + NADPH + H(+)</text>
        <dbReference type="Rhea" id="RHEA:15761"/>
        <dbReference type="ChEBI" id="CHEBI:15378"/>
        <dbReference type="ChEBI" id="CHEBI:57476"/>
        <dbReference type="ChEBI" id="CHEBI:57783"/>
        <dbReference type="ChEBI" id="CHEBI:58349"/>
        <dbReference type="ChEBI" id="CHEBI:537519"/>
        <dbReference type="EC" id="1.1.1.3"/>
    </reaction>
    <physiologicalReaction direction="right-to-left" evidence="11">
        <dbReference type="Rhea" id="RHEA:15763"/>
    </physiologicalReaction>
</comment>
<dbReference type="SUPFAM" id="SSF55347">
    <property type="entry name" value="Glyceraldehyde-3-phosphate dehydrogenase-like, C-terminal domain"/>
    <property type="match status" value="1"/>
</dbReference>
<dbReference type="PROSITE" id="PS01042">
    <property type="entry name" value="HOMOSER_DHGENASE"/>
    <property type="match status" value="1"/>
</dbReference>
<keyword evidence="7 15" id="KW-0791">Threonine biosynthesis</keyword>
<feature type="domain" description="Homoserine dehydrogenase catalytic" evidence="17">
    <location>
        <begin position="152"/>
        <end position="350"/>
    </location>
</feature>
<dbReference type="EC" id="1.1.1.3" evidence="5 15"/>
<sequence length="358" mass="40318">MKKINLVLFGTGNVGSKLVHQVLQARKILQEKEGLEINIPVIANSTIAFFQKENQQPSWETDLEKFGFPYKLNDILEYVRQQNYENLIAVDATASEEFVDHYFSLIESGFHIVAANKVANTRSSQFYLELRKKLREHHKFFFYETNVGAGLPIVETLRSFHRSNERVTKVRGVFSGSLSYIFNTYCAEEKAFSEVLSEAGVKGFTEPDPRVDLSGKDVARKLLILGRELGLEKEFEEITIQDLVPPHLNGQSTLKNFHEKKKDLDPIFLKLKKELKQDEVIRHVGELDLQTGILDVKLVTEKRTSALGSLQNADSSFEIFTESYGEQPLVIKGAGAGAAVTARGVLTDLIKLAEKLPS</sequence>